<evidence type="ECO:0000313" key="5">
    <source>
        <dbReference type="Proteomes" id="UP000295645"/>
    </source>
</evidence>
<dbReference type="GO" id="GO:0008897">
    <property type="term" value="F:holo-[acyl-carrier-protein] synthase activity"/>
    <property type="evidence" value="ECO:0007669"/>
    <property type="project" value="InterPro"/>
</dbReference>
<dbReference type="GO" id="GO:0000287">
    <property type="term" value="F:magnesium ion binding"/>
    <property type="evidence" value="ECO:0007669"/>
    <property type="project" value="InterPro"/>
</dbReference>
<evidence type="ECO:0000313" key="4">
    <source>
        <dbReference type="EMBL" id="TCV92880.1"/>
    </source>
</evidence>
<dbReference type="Gene3D" id="3.90.470.20">
    <property type="entry name" value="4'-phosphopantetheinyl transferase domain"/>
    <property type="match status" value="1"/>
</dbReference>
<keyword evidence="5" id="KW-1185">Reference proteome</keyword>
<dbReference type="GO" id="GO:0019878">
    <property type="term" value="P:lysine biosynthetic process via aminoadipic acid"/>
    <property type="evidence" value="ECO:0007669"/>
    <property type="project" value="TreeGrafter"/>
</dbReference>
<keyword evidence="2 4" id="KW-0808">Transferase</keyword>
<reference evidence="4 5" key="1">
    <citation type="submission" date="2019-03" db="EMBL/GenBank/DDBJ databases">
        <title>Above-ground endophytic microbial communities from plants in different locations in the United States.</title>
        <authorList>
            <person name="Frank C."/>
        </authorList>
    </citation>
    <scope>NUCLEOTIDE SEQUENCE [LARGE SCALE GENOMIC DNA]</scope>
    <source>
        <strain evidence="4 5">LP_13_YM</strain>
    </source>
</reference>
<dbReference type="EMBL" id="SMCS01000006">
    <property type="protein sequence ID" value="TCV92880.1"/>
    <property type="molecule type" value="Genomic_DNA"/>
</dbReference>
<dbReference type="InterPro" id="IPR037143">
    <property type="entry name" value="4-PPantetheinyl_Trfase_dom_sf"/>
</dbReference>
<name>A0A4R3YKV0_9GAMM</name>
<dbReference type="PANTHER" id="PTHR12215:SF10">
    <property type="entry name" value="L-AMINOADIPATE-SEMIALDEHYDE DEHYDROGENASE-PHOSPHOPANTETHEINYL TRANSFERASE"/>
    <property type="match status" value="1"/>
</dbReference>
<evidence type="ECO:0000256" key="1">
    <source>
        <dbReference type="ARBA" id="ARBA00010990"/>
    </source>
</evidence>
<proteinExistence type="inferred from homology"/>
<dbReference type="Proteomes" id="UP000295645">
    <property type="component" value="Unassembled WGS sequence"/>
</dbReference>
<sequence length="211" mass="22682">MAATLGSDVHVWCVPWRGVSAEALFRPLIAAYASVPADDLPIVRGEHGKPWLSAPLGELAFSWSHSGDTALCAIARGDAGFELGVDIERVRPRPRLLALAERFFSPSEAALLRSCTEETRLDMFLALWTSKEAVLKAHGGGLSYGLHRASFHVVEGRAHPVAFDGAIAPATAWTVQPLDVRAGFAGAIAWRGASRTVRLMTQDTEPFPSTP</sequence>
<dbReference type="SUPFAM" id="SSF56214">
    <property type="entry name" value="4'-phosphopantetheinyl transferase"/>
    <property type="match status" value="2"/>
</dbReference>
<gene>
    <name evidence="4" type="ORF">EC912_106219</name>
</gene>
<organism evidence="4 5">
    <name type="scientific">Luteibacter rhizovicinus</name>
    <dbReference type="NCBI Taxonomy" id="242606"/>
    <lineage>
        <taxon>Bacteria</taxon>
        <taxon>Pseudomonadati</taxon>
        <taxon>Pseudomonadota</taxon>
        <taxon>Gammaproteobacteria</taxon>
        <taxon>Lysobacterales</taxon>
        <taxon>Rhodanobacteraceae</taxon>
        <taxon>Luteibacter</taxon>
    </lineage>
</organism>
<dbReference type="InterPro" id="IPR050559">
    <property type="entry name" value="P-Pant_transferase_sf"/>
</dbReference>
<feature type="domain" description="4'-phosphopantetheinyl transferase" evidence="3">
    <location>
        <begin position="83"/>
        <end position="177"/>
    </location>
</feature>
<comment type="caution">
    <text evidence="4">The sequence shown here is derived from an EMBL/GenBank/DDBJ whole genome shotgun (WGS) entry which is preliminary data.</text>
</comment>
<dbReference type="AlphaFoldDB" id="A0A4R3YKV0"/>
<evidence type="ECO:0000256" key="2">
    <source>
        <dbReference type="ARBA" id="ARBA00022679"/>
    </source>
</evidence>
<protein>
    <submittedName>
        <fullName evidence="4">4'-phosphopantetheinyl transferase</fullName>
    </submittedName>
</protein>
<dbReference type="InterPro" id="IPR008278">
    <property type="entry name" value="4-PPantetheinyl_Trfase_dom"/>
</dbReference>
<dbReference type="RefSeq" id="WP_165973628.1">
    <property type="nucleotide sequence ID" value="NZ_SMCS01000006.1"/>
</dbReference>
<dbReference type="GO" id="GO:0005829">
    <property type="term" value="C:cytosol"/>
    <property type="evidence" value="ECO:0007669"/>
    <property type="project" value="TreeGrafter"/>
</dbReference>
<accession>A0A4R3YKV0</accession>
<dbReference type="PANTHER" id="PTHR12215">
    <property type="entry name" value="PHOSPHOPANTETHEINE TRANSFERASE"/>
    <property type="match status" value="1"/>
</dbReference>
<dbReference type="Pfam" id="PF01648">
    <property type="entry name" value="ACPS"/>
    <property type="match status" value="1"/>
</dbReference>
<evidence type="ECO:0000259" key="3">
    <source>
        <dbReference type="Pfam" id="PF01648"/>
    </source>
</evidence>
<comment type="similarity">
    <text evidence="1">Belongs to the P-Pant transferase superfamily. Gsp/Sfp/HetI/AcpT family.</text>
</comment>